<feature type="transmembrane region" description="Helical" evidence="6">
    <location>
        <begin position="538"/>
        <end position="558"/>
    </location>
</feature>
<feature type="domain" description="Cationic amino acid transporter C-terminal" evidence="7">
    <location>
        <begin position="518"/>
        <end position="561"/>
    </location>
</feature>
<proteinExistence type="predicted"/>
<feature type="transmembrane region" description="Helical" evidence="6">
    <location>
        <begin position="492"/>
        <end position="509"/>
    </location>
</feature>
<evidence type="ECO:0000256" key="1">
    <source>
        <dbReference type="ARBA" id="ARBA00004141"/>
    </source>
</evidence>
<dbReference type="Proteomes" id="UP001597511">
    <property type="component" value="Unassembled WGS sequence"/>
</dbReference>
<dbReference type="RefSeq" id="WP_386101264.1">
    <property type="nucleotide sequence ID" value="NZ_JBHUOZ010000003.1"/>
</dbReference>
<dbReference type="Pfam" id="PF13520">
    <property type="entry name" value="AA_permease_2"/>
    <property type="match status" value="1"/>
</dbReference>
<comment type="subcellular location">
    <subcellularLocation>
        <location evidence="1">Membrane</location>
        <topology evidence="1">Multi-pass membrane protein</topology>
    </subcellularLocation>
</comment>
<feature type="transmembrane region" description="Helical" evidence="6">
    <location>
        <begin position="67"/>
        <end position="88"/>
    </location>
</feature>
<organism evidence="8 9">
    <name type="scientific">Terrimonas rubra</name>
    <dbReference type="NCBI Taxonomy" id="1035890"/>
    <lineage>
        <taxon>Bacteria</taxon>
        <taxon>Pseudomonadati</taxon>
        <taxon>Bacteroidota</taxon>
        <taxon>Chitinophagia</taxon>
        <taxon>Chitinophagales</taxon>
        <taxon>Chitinophagaceae</taxon>
        <taxon>Terrimonas</taxon>
    </lineage>
</organism>
<dbReference type="PIRSF" id="PIRSF006060">
    <property type="entry name" value="AA_transporter"/>
    <property type="match status" value="1"/>
</dbReference>
<evidence type="ECO:0000256" key="2">
    <source>
        <dbReference type="ARBA" id="ARBA00022448"/>
    </source>
</evidence>
<feature type="transmembrane region" description="Helical" evidence="6">
    <location>
        <begin position="345"/>
        <end position="371"/>
    </location>
</feature>
<gene>
    <name evidence="8" type="ORF">ACFS6H_16240</name>
</gene>
<dbReference type="Gene3D" id="1.20.1740.10">
    <property type="entry name" value="Amino acid/polyamine transporter I"/>
    <property type="match status" value="1"/>
</dbReference>
<feature type="transmembrane region" description="Helical" evidence="6">
    <location>
        <begin position="516"/>
        <end position="532"/>
    </location>
</feature>
<sequence>MANPLFRKKSIDKIKAEYEAGQSDHHGGGLKKVLGVRDLTFLGIAAVVGAGIFSTIGGAAFDGGPGVSVLFIITAITCGFSALCYAEFASRVPVAGSAYTYSYVTFGELIAWIIGWALILEYAIGNIVVAISWSSYFNNLLVHLFNIHLPDWMLVDPGTAVHAFNTATTEMATGLVTDPEKIKSYQFAIEAYNSAPMVAGYRIFFNLPAFIIVALITWVAYIGIKESKNSANYMVIFKIAVIIFVIVAGAFFVDTNNWRPFMPNGFEGVLKGVSAVFYAYIGFDAISTTAEECKNPQRDMPRGMIYSLLICTGLYILIALVLTGIENYSKFDGVNDPLAFVFKERAPWIETIISISAVVATTSVLLVFQIGQPRIWMAMSRDGLLPKKFQKVHPKFQTPSFATIVTGILVGIGALFLEGDLVTDLTSIGTLFAFVLVSGGVLLLPPRPKEPGKFNLPYINGQFIVPVLLAIFCYFFWDRINDAVVNIGHESYQKILFLVFILFAAIFSILTFIRKYSLIPIMGVLTCMYLMIEIPAVSWQWFFIWMGLGLAIYFFYGYRNSKLAKEK</sequence>
<dbReference type="InterPro" id="IPR029485">
    <property type="entry name" value="CAT_C"/>
</dbReference>
<name>A0ABW6A7N1_9BACT</name>
<keyword evidence="5 6" id="KW-0472">Membrane</keyword>
<dbReference type="EMBL" id="JBHUOZ010000003">
    <property type="protein sequence ID" value="MFD2921277.1"/>
    <property type="molecule type" value="Genomic_DNA"/>
</dbReference>
<feature type="transmembrane region" description="Helical" evidence="6">
    <location>
        <begin position="39"/>
        <end position="61"/>
    </location>
</feature>
<feature type="transmembrane region" description="Helical" evidence="6">
    <location>
        <begin position="203"/>
        <end position="223"/>
    </location>
</feature>
<evidence type="ECO:0000259" key="7">
    <source>
        <dbReference type="Pfam" id="PF13906"/>
    </source>
</evidence>
<keyword evidence="2" id="KW-0813">Transport</keyword>
<evidence type="ECO:0000256" key="5">
    <source>
        <dbReference type="ARBA" id="ARBA00023136"/>
    </source>
</evidence>
<dbReference type="Pfam" id="PF13906">
    <property type="entry name" value="AA_permease_C"/>
    <property type="match status" value="1"/>
</dbReference>
<feature type="transmembrane region" description="Helical" evidence="6">
    <location>
        <begin position="401"/>
        <end position="419"/>
    </location>
</feature>
<evidence type="ECO:0000256" key="3">
    <source>
        <dbReference type="ARBA" id="ARBA00022692"/>
    </source>
</evidence>
<accession>A0ABW6A7N1</accession>
<comment type="caution">
    <text evidence="8">The sequence shown here is derived from an EMBL/GenBank/DDBJ whole genome shotgun (WGS) entry which is preliminary data.</text>
</comment>
<feature type="transmembrane region" description="Helical" evidence="6">
    <location>
        <begin position="456"/>
        <end position="477"/>
    </location>
</feature>
<dbReference type="InterPro" id="IPR002293">
    <property type="entry name" value="AA/rel_permease1"/>
</dbReference>
<dbReference type="PANTHER" id="PTHR43243">
    <property type="entry name" value="INNER MEMBRANE TRANSPORTER YGJI-RELATED"/>
    <property type="match status" value="1"/>
</dbReference>
<protein>
    <submittedName>
        <fullName evidence="8">Amino acid permease</fullName>
    </submittedName>
</protein>
<feature type="transmembrane region" description="Helical" evidence="6">
    <location>
        <begin position="425"/>
        <end position="444"/>
    </location>
</feature>
<feature type="transmembrane region" description="Helical" evidence="6">
    <location>
        <begin position="304"/>
        <end position="325"/>
    </location>
</feature>
<feature type="transmembrane region" description="Helical" evidence="6">
    <location>
        <begin position="109"/>
        <end position="133"/>
    </location>
</feature>
<feature type="transmembrane region" description="Helical" evidence="6">
    <location>
        <begin position="235"/>
        <end position="253"/>
    </location>
</feature>
<keyword evidence="9" id="KW-1185">Reference proteome</keyword>
<feature type="transmembrane region" description="Helical" evidence="6">
    <location>
        <begin position="265"/>
        <end position="283"/>
    </location>
</feature>
<evidence type="ECO:0000256" key="4">
    <source>
        <dbReference type="ARBA" id="ARBA00022989"/>
    </source>
</evidence>
<dbReference type="PANTHER" id="PTHR43243:SF4">
    <property type="entry name" value="CATIONIC AMINO ACID TRANSPORTER 4"/>
    <property type="match status" value="1"/>
</dbReference>
<keyword evidence="3 6" id="KW-0812">Transmembrane</keyword>
<evidence type="ECO:0000313" key="8">
    <source>
        <dbReference type="EMBL" id="MFD2921277.1"/>
    </source>
</evidence>
<evidence type="ECO:0000256" key="6">
    <source>
        <dbReference type="SAM" id="Phobius"/>
    </source>
</evidence>
<keyword evidence="4 6" id="KW-1133">Transmembrane helix</keyword>
<evidence type="ECO:0000313" key="9">
    <source>
        <dbReference type="Proteomes" id="UP001597511"/>
    </source>
</evidence>
<reference evidence="9" key="1">
    <citation type="journal article" date="2019" name="Int. J. Syst. Evol. Microbiol.">
        <title>The Global Catalogue of Microorganisms (GCM) 10K type strain sequencing project: providing services to taxonomists for standard genome sequencing and annotation.</title>
        <authorList>
            <consortium name="The Broad Institute Genomics Platform"/>
            <consortium name="The Broad Institute Genome Sequencing Center for Infectious Disease"/>
            <person name="Wu L."/>
            <person name="Ma J."/>
        </authorList>
    </citation>
    <scope>NUCLEOTIDE SEQUENCE [LARGE SCALE GENOMIC DNA]</scope>
    <source>
        <strain evidence="9">KCTC 23299</strain>
    </source>
</reference>